<comment type="caution">
    <text evidence="2">The sequence shown here is derived from an EMBL/GenBank/DDBJ whole genome shotgun (WGS) entry which is preliminary data.</text>
</comment>
<accession>A0A1E5D7S5</accession>
<dbReference type="InterPro" id="IPR021932">
    <property type="entry name" value="DUF3545"/>
</dbReference>
<dbReference type="Proteomes" id="UP000094165">
    <property type="component" value="Unassembled WGS sequence"/>
</dbReference>
<evidence type="ECO:0000256" key="1">
    <source>
        <dbReference type="SAM" id="MobiDB-lite"/>
    </source>
</evidence>
<evidence type="ECO:0000313" key="2">
    <source>
        <dbReference type="EMBL" id="OEE79758.1"/>
    </source>
</evidence>
<protein>
    <recommendedName>
        <fullName evidence="4">DUF3545 family protein</fullName>
    </recommendedName>
</protein>
<evidence type="ECO:0000313" key="3">
    <source>
        <dbReference type="Proteomes" id="UP000094165"/>
    </source>
</evidence>
<dbReference type="Pfam" id="PF12065">
    <property type="entry name" value="DUF3545"/>
    <property type="match status" value="1"/>
</dbReference>
<evidence type="ECO:0008006" key="4">
    <source>
        <dbReference type="Google" id="ProtNLM"/>
    </source>
</evidence>
<sequence>MEGLQLEHVMDSFTPPTRSTKTKPAKRKWREIEAINDKKRLQKELMDLDGCLDYKYEDIEL</sequence>
<organism evidence="2 3">
    <name type="scientific">Vibrio genomosp. F6 str. FF-238</name>
    <dbReference type="NCBI Taxonomy" id="1191298"/>
    <lineage>
        <taxon>Bacteria</taxon>
        <taxon>Pseudomonadati</taxon>
        <taxon>Pseudomonadota</taxon>
        <taxon>Gammaproteobacteria</taxon>
        <taxon>Vibrionales</taxon>
        <taxon>Vibrionaceae</taxon>
        <taxon>Vibrio</taxon>
    </lineage>
</organism>
<name>A0A1E5D7S5_9VIBR</name>
<reference evidence="2 3" key="1">
    <citation type="journal article" date="2012" name="Science">
        <title>Ecological populations of bacteria act as socially cohesive units of antibiotic production and resistance.</title>
        <authorList>
            <person name="Cordero O.X."/>
            <person name="Wildschutte H."/>
            <person name="Kirkup B."/>
            <person name="Proehl S."/>
            <person name="Ngo L."/>
            <person name="Hussain F."/>
            <person name="Le Roux F."/>
            <person name="Mincer T."/>
            <person name="Polz M.F."/>
        </authorList>
    </citation>
    <scope>NUCLEOTIDE SEQUENCE [LARGE SCALE GENOMIC DNA]</scope>
    <source>
        <strain evidence="2 3">FF-238</strain>
    </source>
</reference>
<dbReference type="AlphaFoldDB" id="A0A1E5D7S5"/>
<dbReference type="EMBL" id="AJYW02000017">
    <property type="protein sequence ID" value="OEE79758.1"/>
    <property type="molecule type" value="Genomic_DNA"/>
</dbReference>
<proteinExistence type="predicted"/>
<keyword evidence="3" id="KW-1185">Reference proteome</keyword>
<feature type="region of interest" description="Disordered" evidence="1">
    <location>
        <begin position="1"/>
        <end position="27"/>
    </location>
</feature>
<gene>
    <name evidence="2" type="ORF">A130_01395</name>
</gene>
<dbReference type="RefSeq" id="WP_017051038.1">
    <property type="nucleotide sequence ID" value="NZ_AJYW02000017.1"/>
</dbReference>